<comment type="caution">
    <text evidence="1">The sequence shown here is derived from an EMBL/GenBank/DDBJ whole genome shotgun (WGS) entry which is preliminary data.</text>
</comment>
<sequence>MSQHRESRSTRKGWGLVMAMGVLGTVGCTGDDEPEEPAGTCQTAWQQDYQGGTASADEALSVWAGSSGAVYVAGYDRGSLGKTNIEPSDNSRAVVLRFNPNGSLDRTEVVDTGGTDVAEHIVGNESLGLLTVVGRTTGALENSTNRGQFDLFVSQLDAKGNKKRTVQQGNERPQHPLKVAVHPNGSVFVAGYEDLYVENRVVLDSENGFVTRINRDGNGFSSSAAWKFASTVESNPDRLTGFTASPSGDALFASGFKFFADSEGPGGAFVRRLNPADGGVVWTSVIAPVATEADELLLTPDNQLILAGSSQMPLEPGVPNAGEVDIFVAQLNPADGQVQWLRTVGTAGSELVTALARAPNGDLYVAGATQGSFPGFTNQGARDLFVLRFSADGRLRGTWQRGTAGNDQATAIWVDPCGRVFLAGHTEGALVPGRQHQGSRDMFLLKVDVPQPQSPPL</sequence>
<evidence type="ECO:0000313" key="2">
    <source>
        <dbReference type="Proteomes" id="UP000664052"/>
    </source>
</evidence>
<dbReference type="EMBL" id="JAFIMU010000003">
    <property type="protein sequence ID" value="MBN8226850.1"/>
    <property type="molecule type" value="Genomic_DNA"/>
</dbReference>
<protein>
    <submittedName>
        <fullName evidence="1">Uncharacterized protein</fullName>
    </submittedName>
</protein>
<keyword evidence="2" id="KW-1185">Reference proteome</keyword>
<dbReference type="PANTHER" id="PTHR35580">
    <property type="entry name" value="CELL SURFACE GLYCOPROTEIN (S-LAYER PROTEIN)-LIKE PROTEIN"/>
    <property type="match status" value="1"/>
</dbReference>
<dbReference type="Proteomes" id="UP000664052">
    <property type="component" value="Unassembled WGS sequence"/>
</dbReference>
<dbReference type="PANTHER" id="PTHR35580:SF1">
    <property type="entry name" value="PHYTASE-LIKE DOMAIN-CONTAINING PROTEIN"/>
    <property type="match status" value="1"/>
</dbReference>
<organism evidence="1 2">
    <name type="scientific">Corallococcus macrosporus</name>
    <dbReference type="NCBI Taxonomy" id="35"/>
    <lineage>
        <taxon>Bacteria</taxon>
        <taxon>Pseudomonadati</taxon>
        <taxon>Myxococcota</taxon>
        <taxon>Myxococcia</taxon>
        <taxon>Myxococcales</taxon>
        <taxon>Cystobacterineae</taxon>
        <taxon>Myxococcaceae</taxon>
        <taxon>Corallococcus</taxon>
    </lineage>
</organism>
<dbReference type="InterPro" id="IPR052918">
    <property type="entry name" value="Motility_Chemotaxis_Reg"/>
</dbReference>
<dbReference type="SUPFAM" id="SSF101898">
    <property type="entry name" value="NHL repeat"/>
    <property type="match status" value="1"/>
</dbReference>
<dbReference type="InterPro" id="IPR013431">
    <property type="entry name" value="Delta_60_rpt"/>
</dbReference>
<evidence type="ECO:0000313" key="1">
    <source>
        <dbReference type="EMBL" id="MBN8226850.1"/>
    </source>
</evidence>
<dbReference type="PROSITE" id="PS51257">
    <property type="entry name" value="PROKAR_LIPOPROTEIN"/>
    <property type="match status" value="1"/>
</dbReference>
<proteinExistence type="predicted"/>
<accession>A0ABS3D5A4</accession>
<reference evidence="1 2" key="1">
    <citation type="submission" date="2021-02" db="EMBL/GenBank/DDBJ databases">
        <title>De Novo genome assembly of isolated myxobacteria.</title>
        <authorList>
            <person name="Stevens D.C."/>
        </authorList>
    </citation>
    <scope>NUCLEOTIDE SEQUENCE [LARGE SCALE GENOMIC DNA]</scope>
    <source>
        <strain evidence="1 2">ATCC 29039</strain>
    </source>
</reference>
<dbReference type="RefSeq" id="WP_207048722.1">
    <property type="nucleotide sequence ID" value="NZ_JAFIMU010000003.1"/>
</dbReference>
<dbReference type="Gene3D" id="2.80.10.50">
    <property type="match status" value="1"/>
</dbReference>
<dbReference type="Pfam" id="PF17164">
    <property type="entry name" value="DUF5122"/>
    <property type="match status" value="1"/>
</dbReference>
<name>A0ABS3D5A4_9BACT</name>
<gene>
    <name evidence="1" type="ORF">JYK02_04925</name>
</gene>